<feature type="transmembrane region" description="Helical" evidence="14">
    <location>
        <begin position="185"/>
        <end position="203"/>
    </location>
</feature>
<dbReference type="GO" id="GO:0090374">
    <property type="term" value="P:oligopeptide export from mitochondrion"/>
    <property type="evidence" value="ECO:0007669"/>
    <property type="project" value="TreeGrafter"/>
</dbReference>
<evidence type="ECO:0000313" key="18">
    <source>
        <dbReference type="Proteomes" id="UP001162131"/>
    </source>
</evidence>
<feature type="compositionally biased region" description="Polar residues" evidence="13">
    <location>
        <begin position="12"/>
        <end position="21"/>
    </location>
</feature>
<evidence type="ECO:0000256" key="5">
    <source>
        <dbReference type="ARBA" id="ARBA00022692"/>
    </source>
</evidence>
<name>A0AAU9IL56_9CILI</name>
<dbReference type="GO" id="GO:0005743">
    <property type="term" value="C:mitochondrial inner membrane"/>
    <property type="evidence" value="ECO:0007669"/>
    <property type="project" value="TreeGrafter"/>
</dbReference>
<keyword evidence="12" id="KW-0325">Glycoprotein</keyword>
<feature type="transmembrane region" description="Helical" evidence="14">
    <location>
        <begin position="161"/>
        <end position="179"/>
    </location>
</feature>
<evidence type="ECO:0000259" key="16">
    <source>
        <dbReference type="PROSITE" id="PS50929"/>
    </source>
</evidence>
<comment type="similarity">
    <text evidence="2">Belongs to the ABC transporter superfamily. ABCB family. MHC peptide exporter (TC 3.A.1.209) subfamily.</text>
</comment>
<dbReference type="PROSITE" id="PS50929">
    <property type="entry name" value="ABC_TM1F"/>
    <property type="match status" value="2"/>
</dbReference>
<feature type="transmembrane region" description="Helical" evidence="14">
    <location>
        <begin position="38"/>
        <end position="67"/>
    </location>
</feature>
<keyword evidence="9" id="KW-1278">Translocase</keyword>
<evidence type="ECO:0000256" key="7">
    <source>
        <dbReference type="ARBA" id="ARBA00022741"/>
    </source>
</evidence>
<dbReference type="PANTHER" id="PTHR43394:SF27">
    <property type="entry name" value="ATP-DEPENDENT TRANSLOCASE ABCB1-LIKE"/>
    <property type="match status" value="1"/>
</dbReference>
<evidence type="ECO:0000256" key="11">
    <source>
        <dbReference type="ARBA" id="ARBA00023136"/>
    </source>
</evidence>
<evidence type="ECO:0000256" key="2">
    <source>
        <dbReference type="ARBA" id="ARBA00006493"/>
    </source>
</evidence>
<keyword evidence="7" id="KW-0547">Nucleotide-binding</keyword>
<keyword evidence="5 14" id="KW-0812">Transmembrane</keyword>
<dbReference type="EMBL" id="CAJZBQ010000012">
    <property type="protein sequence ID" value="CAG9314793.1"/>
    <property type="molecule type" value="Genomic_DNA"/>
</dbReference>
<dbReference type="Pfam" id="PF00005">
    <property type="entry name" value="ABC_tran"/>
    <property type="match status" value="2"/>
</dbReference>
<reference evidence="17" key="1">
    <citation type="submission" date="2021-09" db="EMBL/GenBank/DDBJ databases">
        <authorList>
            <consortium name="AG Swart"/>
            <person name="Singh M."/>
            <person name="Singh A."/>
            <person name="Seah K."/>
            <person name="Emmerich C."/>
        </authorList>
    </citation>
    <scope>NUCLEOTIDE SEQUENCE</scope>
    <source>
        <strain evidence="17">ATCC30299</strain>
    </source>
</reference>
<feature type="domain" description="ABC transporter" evidence="15">
    <location>
        <begin position="367"/>
        <end position="603"/>
    </location>
</feature>
<dbReference type="InterPro" id="IPR017871">
    <property type="entry name" value="ABC_transporter-like_CS"/>
</dbReference>
<dbReference type="PANTHER" id="PTHR43394">
    <property type="entry name" value="ATP-DEPENDENT PERMEASE MDL1, MITOCHONDRIAL"/>
    <property type="match status" value="1"/>
</dbReference>
<dbReference type="PROSITE" id="PS50893">
    <property type="entry name" value="ABC_TRANSPORTER_2"/>
    <property type="match status" value="2"/>
</dbReference>
<dbReference type="GO" id="GO:0012505">
    <property type="term" value="C:endomembrane system"/>
    <property type="evidence" value="ECO:0007669"/>
    <property type="project" value="UniProtKB-SubCell"/>
</dbReference>
<keyword evidence="11 14" id="KW-0472">Membrane</keyword>
<dbReference type="GO" id="GO:0015421">
    <property type="term" value="F:ABC-type oligopeptide transporter activity"/>
    <property type="evidence" value="ECO:0007669"/>
    <property type="project" value="TreeGrafter"/>
</dbReference>
<feature type="transmembrane region" description="Helical" evidence="14">
    <location>
        <begin position="266"/>
        <end position="292"/>
    </location>
</feature>
<evidence type="ECO:0000256" key="13">
    <source>
        <dbReference type="SAM" id="MobiDB-lite"/>
    </source>
</evidence>
<feature type="transmembrane region" description="Helical" evidence="14">
    <location>
        <begin position="312"/>
        <end position="334"/>
    </location>
</feature>
<dbReference type="InterPro" id="IPR039421">
    <property type="entry name" value="Type_1_exporter"/>
</dbReference>
<keyword evidence="18" id="KW-1185">Reference proteome</keyword>
<evidence type="ECO:0000259" key="15">
    <source>
        <dbReference type="PROSITE" id="PS50893"/>
    </source>
</evidence>
<evidence type="ECO:0000256" key="9">
    <source>
        <dbReference type="ARBA" id="ARBA00022967"/>
    </source>
</evidence>
<dbReference type="Gene3D" id="1.20.1560.10">
    <property type="entry name" value="ABC transporter type 1, transmembrane domain"/>
    <property type="match status" value="2"/>
</dbReference>
<dbReference type="SUPFAM" id="SSF52540">
    <property type="entry name" value="P-loop containing nucleoside triphosphate hydrolases"/>
    <property type="match status" value="2"/>
</dbReference>
<dbReference type="Pfam" id="PF00664">
    <property type="entry name" value="ABC_membrane"/>
    <property type="match status" value="2"/>
</dbReference>
<dbReference type="InterPro" id="IPR011527">
    <property type="entry name" value="ABC1_TM_dom"/>
</dbReference>
<evidence type="ECO:0000256" key="8">
    <source>
        <dbReference type="ARBA" id="ARBA00022840"/>
    </source>
</evidence>
<evidence type="ECO:0000256" key="14">
    <source>
        <dbReference type="SAM" id="Phobius"/>
    </source>
</evidence>
<keyword evidence="6" id="KW-0677">Repeat</keyword>
<dbReference type="Gene3D" id="3.40.50.300">
    <property type="entry name" value="P-loop containing nucleotide triphosphate hydrolases"/>
    <property type="match status" value="2"/>
</dbReference>
<comment type="similarity">
    <text evidence="3">Belongs to the ABC transporter superfamily. ABCB family. Multidrug resistance exporter (TC 3.A.1.201) subfamily.</text>
</comment>
<sequence>MIVDTEEVNTLFPENSKPNQTKKSSIKELYTYATPFDYFLIAVGSISAIAMGSIQPLFFIFMGNFFGDMGPDTSANEFYDNAKIVCYQFIGCAFVFGVTGYLSVMCFINVGARQAFNFRKKYFESIMSCDPSWFDLKQVAELPQSLATETLMVERATGDKLVILIFTIGMILSSFIISIIEGTQLTLFCLLFCPTIVGGFFLANKGLEQNAKFADTSYKKAGGIAEEALEEIKTVSSLNGQKHEASKYINAVKESKKSMYGGGLKAGLGIAMAMSSFIVMNGITFIIGAWFIDKNEDCWVLQEPYDLTKTIIVMWVSLMTFNNISLCVPCLKIINQGRIAAHSILAIINTKSQLVQGTRTTEISGKIVFDNVKFSYPSTPHSEILKGMSFELEPGQRLGVVGSTGSGKSTIIQLLLRYYEPTSGSIFIDGHDIREYSISYLRENIGIVSQEPLLFNTSIYENIRYGKLDAKEAEIHSAAGKAGAHDFIRKLPLGYETPAGAKGSQLSGGQKQRIAIARAIIRNPKILLLDEATSALDRQTEQAVVDDIDKAMPESTRITIAQNLLTIKDSTFIIMIDQGTVLEYGNHKQLMKNKSKYYHLIKMQKIQQRNADEEQVKGKLTDLDASKSISEGEKVVQEEDVNVRKKMLSFSKSERFWLYFGIFGSLVVAASYPISGMLNGKQIFVLSNEDNDMLSKSAEYGGWICFLAFFVAIGLIMESISYPRMSANITTKMREASFKALLKFEAAFFDIPENNCSALSARLCNDCEKVNGLSGSMIGILISIAASLAVAHGTAAAFSWRMSLVFLAVIPVIFTATAASFLAQSVGVVKFDYESCTSTAADAIMNYRTAKAFNLENIMLERYLEPAKAEFAGIKKKAQLSGFTYGLGFGAIFCVYSLLFWYGAKLVVDGLDSYENMVIAMVTCQFGSDSFMIAGVYMPDVKNGIEAAKRLFKILEYKPTINVNSKDGDKKEIEGKVEFKDVSFSYPNRNYMALKSLSFSIEPGTHFAIIGRTGSGKSTVIQLLLRLYDPAGGKVLIDNMDIKKYNLKHLRRQIGYVGQEPVLFSGSIAENISYGVKSDQEEIEEAARKAQALEFITDSKYPETFDRQVGIKGSMLSGGQKQRIAIARAIIRNPKILIFDEATSALDPKTEAVLLSTIKEVMAEKTCIMIAHRLKTISEAHQVMVLESGKILEIGTREDLMSQKGYFYNMISNL</sequence>
<evidence type="ECO:0000256" key="4">
    <source>
        <dbReference type="ARBA" id="ARBA00022448"/>
    </source>
</evidence>
<keyword evidence="4" id="KW-0813">Transport</keyword>
<feature type="transmembrane region" description="Helical" evidence="14">
    <location>
        <begin position="700"/>
        <end position="717"/>
    </location>
</feature>
<accession>A0AAU9IL56</accession>
<comment type="subcellular location">
    <subcellularLocation>
        <location evidence="1">Endomembrane system</location>
        <topology evidence="1">Multi-pass membrane protein</topology>
    </subcellularLocation>
</comment>
<dbReference type="InterPro" id="IPR003439">
    <property type="entry name" value="ABC_transporter-like_ATP-bd"/>
</dbReference>
<dbReference type="GO" id="GO:0005524">
    <property type="term" value="F:ATP binding"/>
    <property type="evidence" value="ECO:0007669"/>
    <property type="project" value="UniProtKB-KW"/>
</dbReference>
<dbReference type="InterPro" id="IPR036640">
    <property type="entry name" value="ABC1_TM_sf"/>
</dbReference>
<dbReference type="FunFam" id="3.40.50.300:FF:000140">
    <property type="entry name" value="Lipid A export ATP-binding/permease protein MsbA"/>
    <property type="match status" value="1"/>
</dbReference>
<dbReference type="NCBIfam" id="NF010167">
    <property type="entry name" value="PRK13648.1"/>
    <property type="match status" value="2"/>
</dbReference>
<feature type="domain" description="ABC transmembrane type-1" evidence="16">
    <location>
        <begin position="42"/>
        <end position="336"/>
    </location>
</feature>
<keyword evidence="10 14" id="KW-1133">Transmembrane helix</keyword>
<evidence type="ECO:0000256" key="3">
    <source>
        <dbReference type="ARBA" id="ARBA00007577"/>
    </source>
</evidence>
<evidence type="ECO:0000256" key="10">
    <source>
        <dbReference type="ARBA" id="ARBA00022989"/>
    </source>
</evidence>
<evidence type="ECO:0000256" key="1">
    <source>
        <dbReference type="ARBA" id="ARBA00004127"/>
    </source>
</evidence>
<dbReference type="InterPro" id="IPR027417">
    <property type="entry name" value="P-loop_NTPase"/>
</dbReference>
<feature type="transmembrane region" description="Helical" evidence="14">
    <location>
        <begin position="87"/>
        <end position="112"/>
    </location>
</feature>
<proteinExistence type="inferred from homology"/>
<dbReference type="FunFam" id="3.40.50.300:FF:000479">
    <property type="entry name" value="Multidrug resistance protein 1A"/>
    <property type="match status" value="1"/>
</dbReference>
<protein>
    <submittedName>
        <fullName evidence="17">Uncharacterized protein</fullName>
    </submittedName>
</protein>
<feature type="transmembrane region" description="Helical" evidence="14">
    <location>
        <begin position="883"/>
        <end position="904"/>
    </location>
</feature>
<evidence type="ECO:0000256" key="12">
    <source>
        <dbReference type="ARBA" id="ARBA00023180"/>
    </source>
</evidence>
<feature type="domain" description="ABC transporter" evidence="15">
    <location>
        <begin position="977"/>
        <end position="1213"/>
    </location>
</feature>
<comment type="caution">
    <text evidence="17">The sequence shown here is derived from an EMBL/GenBank/DDBJ whole genome shotgun (WGS) entry which is preliminary data.</text>
</comment>
<feature type="transmembrane region" description="Helical" evidence="14">
    <location>
        <begin position="778"/>
        <end position="798"/>
    </location>
</feature>
<dbReference type="CDD" id="cd18577">
    <property type="entry name" value="ABC_6TM_Pgp_ABCB1_D1_like"/>
    <property type="match status" value="1"/>
</dbReference>
<feature type="domain" description="ABC transmembrane type-1" evidence="16">
    <location>
        <begin position="660"/>
        <end position="943"/>
    </location>
</feature>
<gene>
    <name evidence="17" type="ORF">BSTOLATCC_MIC11788</name>
</gene>
<dbReference type="GO" id="GO:0016887">
    <property type="term" value="F:ATP hydrolysis activity"/>
    <property type="evidence" value="ECO:0007669"/>
    <property type="project" value="InterPro"/>
</dbReference>
<keyword evidence="8" id="KW-0067">ATP-binding</keyword>
<dbReference type="InterPro" id="IPR003593">
    <property type="entry name" value="AAA+_ATPase"/>
</dbReference>
<feature type="transmembrane region" description="Helical" evidence="14">
    <location>
        <begin position="656"/>
        <end position="674"/>
    </location>
</feature>
<dbReference type="SUPFAM" id="SSF90123">
    <property type="entry name" value="ABC transporter transmembrane region"/>
    <property type="match status" value="2"/>
</dbReference>
<feature type="region of interest" description="Disordered" evidence="13">
    <location>
        <begin position="1"/>
        <end position="21"/>
    </location>
</feature>
<organism evidence="17 18">
    <name type="scientific">Blepharisma stoltei</name>
    <dbReference type="NCBI Taxonomy" id="1481888"/>
    <lineage>
        <taxon>Eukaryota</taxon>
        <taxon>Sar</taxon>
        <taxon>Alveolata</taxon>
        <taxon>Ciliophora</taxon>
        <taxon>Postciliodesmatophora</taxon>
        <taxon>Heterotrichea</taxon>
        <taxon>Heterotrichida</taxon>
        <taxon>Blepharismidae</taxon>
        <taxon>Blepharisma</taxon>
    </lineage>
</organism>
<dbReference type="PROSITE" id="PS00211">
    <property type="entry name" value="ABC_TRANSPORTER_1"/>
    <property type="match status" value="2"/>
</dbReference>
<feature type="transmembrane region" description="Helical" evidence="14">
    <location>
        <begin position="804"/>
        <end position="823"/>
    </location>
</feature>
<dbReference type="AlphaFoldDB" id="A0AAU9IL56"/>
<dbReference type="SMART" id="SM00382">
    <property type="entry name" value="AAA"/>
    <property type="match status" value="2"/>
</dbReference>
<dbReference type="CDD" id="cd18578">
    <property type="entry name" value="ABC_6TM_Pgp_ABCB1_D2_like"/>
    <property type="match status" value="1"/>
</dbReference>
<evidence type="ECO:0000313" key="17">
    <source>
        <dbReference type="EMBL" id="CAG9314793.1"/>
    </source>
</evidence>
<dbReference type="Proteomes" id="UP001162131">
    <property type="component" value="Unassembled WGS sequence"/>
</dbReference>
<evidence type="ECO:0000256" key="6">
    <source>
        <dbReference type="ARBA" id="ARBA00022737"/>
    </source>
</evidence>